<evidence type="ECO:0000313" key="1">
    <source>
        <dbReference type="EMBL" id="OON18225.1"/>
    </source>
</evidence>
<organism evidence="1 2">
    <name type="scientific">Opisthorchis viverrini</name>
    <name type="common">Southeast Asian liver fluke</name>
    <dbReference type="NCBI Taxonomy" id="6198"/>
    <lineage>
        <taxon>Eukaryota</taxon>
        <taxon>Metazoa</taxon>
        <taxon>Spiralia</taxon>
        <taxon>Lophotrochozoa</taxon>
        <taxon>Platyhelminthes</taxon>
        <taxon>Trematoda</taxon>
        <taxon>Digenea</taxon>
        <taxon>Opisthorchiida</taxon>
        <taxon>Opisthorchiata</taxon>
        <taxon>Opisthorchiidae</taxon>
        <taxon>Opisthorchis</taxon>
    </lineage>
</organism>
<name>A0A1S8WV72_OPIVI</name>
<proteinExistence type="predicted"/>
<feature type="non-terminal residue" evidence="1">
    <location>
        <position position="158"/>
    </location>
</feature>
<dbReference type="Proteomes" id="UP000243686">
    <property type="component" value="Unassembled WGS sequence"/>
</dbReference>
<reference evidence="1 2" key="1">
    <citation type="submission" date="2015-03" db="EMBL/GenBank/DDBJ databases">
        <title>Draft genome of the nematode, Opisthorchis viverrini.</title>
        <authorList>
            <person name="Mitreva M."/>
        </authorList>
    </citation>
    <scope>NUCLEOTIDE SEQUENCE [LARGE SCALE GENOMIC DNA]</scope>
    <source>
        <strain evidence="1">Khon Kaen</strain>
    </source>
</reference>
<accession>A0A1S8WV72</accession>
<gene>
    <name evidence="1" type="ORF">X801_05925</name>
</gene>
<dbReference type="EMBL" id="KV894412">
    <property type="protein sequence ID" value="OON18225.1"/>
    <property type="molecule type" value="Genomic_DNA"/>
</dbReference>
<dbReference type="AlphaFoldDB" id="A0A1S8WV72"/>
<feature type="non-terminal residue" evidence="1">
    <location>
        <position position="1"/>
    </location>
</feature>
<sequence>IFCLETERNESDGSAIDLNFVTIGTPLGRIDPINLYNRVKRYKRILSEETSQMLRVNYEIEAPEPVDTFVLNMKLLQLRKEIRNFSRITEPLFQLEETLFDTIYGRNRRSRCRTNDVVASINNLTHMIKSELVSLNCHISECIRWLRRKSASNDGLYF</sequence>
<keyword evidence="2" id="KW-1185">Reference proteome</keyword>
<protein>
    <submittedName>
        <fullName evidence="1">Uncharacterized protein</fullName>
    </submittedName>
</protein>
<evidence type="ECO:0000313" key="2">
    <source>
        <dbReference type="Proteomes" id="UP000243686"/>
    </source>
</evidence>